<keyword evidence="3" id="KW-1185">Reference proteome</keyword>
<evidence type="ECO:0000313" key="3">
    <source>
        <dbReference type="Proteomes" id="UP000245876"/>
    </source>
</evidence>
<proteinExistence type="predicted"/>
<accession>A0A2U2NCB3</accession>
<dbReference type="AlphaFoldDB" id="A0A2U2NCB3"/>
<organism evidence="2 3">
    <name type="scientific">Bifidobacterium callitrichidarum</name>
    <dbReference type="NCBI Taxonomy" id="2052941"/>
    <lineage>
        <taxon>Bacteria</taxon>
        <taxon>Bacillati</taxon>
        <taxon>Actinomycetota</taxon>
        <taxon>Actinomycetes</taxon>
        <taxon>Bifidobacteriales</taxon>
        <taxon>Bifidobacteriaceae</taxon>
        <taxon>Bifidobacterium</taxon>
    </lineage>
</organism>
<sequence>MSGISDANRKLDTSNGLQVMSLGVALAQSDQLNNLTRLQAEANAATRETNQRLNAIENGIDISNQWLSNIATQATRTNESLNRLNDQVSTTNQLLIEQTRGIQSVKSSIDQLRFESAWQNFSNWIQTENGKTYQKWTKQATKLVERMGEYTNRMSKAREQDLKYVTTRLSDTLPPVPVVNTVYEPEPVRPDVPVLHRPPEPGKPRHKRLSKLVQWLMPVLGLILGTLIGMTHTLVYAEDLYEWNRNIPMHDWSMMLGAGMGLAAGIILGILFADSIINGTLGQHIKETPSREWQQQNQVYLQTVQLIKQQQAEYRKHHDQWEKTRNRDELQLQKLAKARSKAVKQLPQKAGALLPDPTCWTVKDPNQIAQEISQLMEHSFVFPPADMSILTDTHIPIFAMPDSLPKEAKHMKAELAQILEENRHNPDAKVAYGKPLNEMSAAERLRKFQHE</sequence>
<keyword evidence="1" id="KW-1133">Transmembrane helix</keyword>
<name>A0A2U2NCB3_9BIFI</name>
<evidence type="ECO:0000313" key="2">
    <source>
        <dbReference type="EMBL" id="PWG66639.1"/>
    </source>
</evidence>
<dbReference type="EMBL" id="QFFM01000003">
    <property type="protein sequence ID" value="PWG66639.1"/>
    <property type="molecule type" value="Genomic_DNA"/>
</dbReference>
<dbReference type="Proteomes" id="UP000245876">
    <property type="component" value="Unassembled WGS sequence"/>
</dbReference>
<feature type="transmembrane region" description="Helical" evidence="1">
    <location>
        <begin position="212"/>
        <end position="232"/>
    </location>
</feature>
<feature type="transmembrane region" description="Helical" evidence="1">
    <location>
        <begin position="252"/>
        <end position="273"/>
    </location>
</feature>
<evidence type="ECO:0000256" key="1">
    <source>
        <dbReference type="SAM" id="Phobius"/>
    </source>
</evidence>
<reference evidence="2 3" key="1">
    <citation type="journal article" date="2018" name="Int. J. Syst. Evol. Microbiol.">
        <title>Bifidobacterium callitrichidarum sp. nov. from the faeces of the emperor tamarin (Saguinus imperator).</title>
        <authorList>
            <person name="Modesto M."/>
            <person name="Michelini S."/>
            <person name="Sansosti M.C."/>
            <person name="De Filippo C."/>
            <person name="Cavalieri D."/>
            <person name="Qvirist L."/>
            <person name="Andlid T."/>
            <person name="Spiezio C."/>
            <person name="Sandri C."/>
            <person name="Pascarelli S."/>
            <person name="Sgorbati B."/>
            <person name="Mattarelli P."/>
        </authorList>
    </citation>
    <scope>NUCLEOTIDE SEQUENCE [LARGE SCALE GENOMIC DNA]</scope>
    <source>
        <strain evidence="2 3">TRI 5</strain>
    </source>
</reference>
<protein>
    <submittedName>
        <fullName evidence="2">Uncharacterized protein</fullName>
    </submittedName>
</protein>
<keyword evidence="1" id="KW-0472">Membrane</keyword>
<gene>
    <name evidence="2" type="ORF">DF196_01690</name>
</gene>
<comment type="caution">
    <text evidence="2">The sequence shown here is derived from an EMBL/GenBank/DDBJ whole genome shotgun (WGS) entry which is preliminary data.</text>
</comment>
<keyword evidence="1" id="KW-0812">Transmembrane</keyword>